<dbReference type="OMA" id="NDELQWR"/>
<evidence type="ECO:0000256" key="7">
    <source>
        <dbReference type="ARBA" id="ARBA00022912"/>
    </source>
</evidence>
<comment type="similarity">
    <text evidence="2 13">Belongs to the PPP phosphatase family. BSU subfamily.</text>
</comment>
<keyword evidence="4 13" id="KW-0479">Metal-binding</keyword>
<dbReference type="SMART" id="SM00156">
    <property type="entry name" value="PP2Ac"/>
    <property type="match status" value="1"/>
</dbReference>
<dbReference type="GO" id="GO:0005634">
    <property type="term" value="C:nucleus"/>
    <property type="evidence" value="ECO:0007669"/>
    <property type="project" value="UniProtKB-SubCell"/>
</dbReference>
<comment type="catalytic activity">
    <reaction evidence="10">
        <text>O-phospho-L-seryl-[protein] + H2O = L-seryl-[protein] + phosphate</text>
        <dbReference type="Rhea" id="RHEA:20629"/>
        <dbReference type="Rhea" id="RHEA-COMP:9863"/>
        <dbReference type="Rhea" id="RHEA-COMP:11604"/>
        <dbReference type="ChEBI" id="CHEBI:15377"/>
        <dbReference type="ChEBI" id="CHEBI:29999"/>
        <dbReference type="ChEBI" id="CHEBI:43474"/>
        <dbReference type="ChEBI" id="CHEBI:83421"/>
        <dbReference type="EC" id="3.1.3.16"/>
    </reaction>
</comment>
<dbReference type="PRINTS" id="PR00114">
    <property type="entry name" value="STPHPHTASE"/>
</dbReference>
<dbReference type="Gene3D" id="2.120.10.80">
    <property type="entry name" value="Kelch-type beta propeller"/>
    <property type="match status" value="2"/>
</dbReference>
<feature type="compositionally biased region" description="Polar residues" evidence="15">
    <location>
        <begin position="32"/>
        <end position="42"/>
    </location>
</feature>
<keyword evidence="8 13" id="KW-0464">Manganese</keyword>
<evidence type="ECO:0000256" key="8">
    <source>
        <dbReference type="ARBA" id="ARBA00023211"/>
    </source>
</evidence>
<evidence type="ECO:0000256" key="14">
    <source>
        <dbReference type="RuleBase" id="RU004273"/>
    </source>
</evidence>
<keyword evidence="3" id="KW-0880">Kelch repeat</keyword>
<keyword evidence="18" id="KW-1185">Reference proteome</keyword>
<evidence type="ECO:0000256" key="1">
    <source>
        <dbReference type="ARBA" id="ARBA00004123"/>
    </source>
</evidence>
<comment type="cofactor">
    <cofactor evidence="13">
        <name>Mn(2+)</name>
        <dbReference type="ChEBI" id="CHEBI:29035"/>
    </cofactor>
    <text evidence="13">Binds 2 manganese ions per subunit.</text>
</comment>
<accession>A0A2K1Z187</accession>
<keyword evidence="7 13" id="KW-0904">Protein phosphatase</keyword>
<dbReference type="ExpressionAtlas" id="A0A2K1Z187">
    <property type="expression patterns" value="baseline and differential"/>
</dbReference>
<dbReference type="InterPro" id="IPR012391">
    <property type="entry name" value="Ser/Thr_prot_Pase_BSU1"/>
</dbReference>
<dbReference type="EC" id="3.1.3.16" evidence="13 14"/>
<dbReference type="InterPro" id="IPR006186">
    <property type="entry name" value="Ser/Thr-sp_prot-phosphatase"/>
</dbReference>
<evidence type="ECO:0000256" key="2">
    <source>
        <dbReference type="ARBA" id="ARBA00005671"/>
    </source>
</evidence>
<evidence type="ECO:0000256" key="15">
    <source>
        <dbReference type="SAM" id="MobiDB-lite"/>
    </source>
</evidence>
<reference evidence="17 18" key="1">
    <citation type="journal article" date="2006" name="Science">
        <title>The genome of black cottonwood, Populus trichocarpa (Torr. &amp; Gray).</title>
        <authorList>
            <person name="Tuskan G.A."/>
            <person name="Difazio S."/>
            <person name="Jansson S."/>
            <person name="Bohlmann J."/>
            <person name="Grigoriev I."/>
            <person name="Hellsten U."/>
            <person name="Putnam N."/>
            <person name="Ralph S."/>
            <person name="Rombauts S."/>
            <person name="Salamov A."/>
            <person name="Schein J."/>
            <person name="Sterck L."/>
            <person name="Aerts A."/>
            <person name="Bhalerao R.R."/>
            <person name="Bhalerao R.P."/>
            <person name="Blaudez D."/>
            <person name="Boerjan W."/>
            <person name="Brun A."/>
            <person name="Brunner A."/>
            <person name="Busov V."/>
            <person name="Campbell M."/>
            <person name="Carlson J."/>
            <person name="Chalot M."/>
            <person name="Chapman J."/>
            <person name="Chen G.L."/>
            <person name="Cooper D."/>
            <person name="Coutinho P.M."/>
            <person name="Couturier J."/>
            <person name="Covert S."/>
            <person name="Cronk Q."/>
            <person name="Cunningham R."/>
            <person name="Davis J."/>
            <person name="Degroeve S."/>
            <person name="Dejardin A."/>
            <person name="Depamphilis C."/>
            <person name="Detter J."/>
            <person name="Dirks B."/>
            <person name="Dubchak I."/>
            <person name="Duplessis S."/>
            <person name="Ehlting J."/>
            <person name="Ellis B."/>
            <person name="Gendler K."/>
            <person name="Goodstein D."/>
            <person name="Gribskov M."/>
            <person name="Grimwood J."/>
            <person name="Groover A."/>
            <person name="Gunter L."/>
            <person name="Hamberger B."/>
            <person name="Heinze B."/>
            <person name="Helariutta Y."/>
            <person name="Henrissat B."/>
            <person name="Holligan D."/>
            <person name="Holt R."/>
            <person name="Huang W."/>
            <person name="Islam-Faridi N."/>
            <person name="Jones S."/>
            <person name="Jones-Rhoades M."/>
            <person name="Jorgensen R."/>
            <person name="Joshi C."/>
            <person name="Kangasjarvi J."/>
            <person name="Karlsson J."/>
            <person name="Kelleher C."/>
            <person name="Kirkpatrick R."/>
            <person name="Kirst M."/>
            <person name="Kohler A."/>
            <person name="Kalluri U."/>
            <person name="Larimer F."/>
            <person name="Leebens-Mack J."/>
            <person name="Leple J.C."/>
            <person name="Locascio P."/>
            <person name="Lou Y."/>
            <person name="Lucas S."/>
            <person name="Martin F."/>
            <person name="Montanini B."/>
            <person name="Napoli C."/>
            <person name="Nelson D.R."/>
            <person name="Nelson C."/>
            <person name="Nieminen K."/>
            <person name="Nilsson O."/>
            <person name="Pereda V."/>
            <person name="Peter G."/>
            <person name="Philippe R."/>
            <person name="Pilate G."/>
            <person name="Poliakov A."/>
            <person name="Razumovskaya J."/>
            <person name="Richardson P."/>
            <person name="Rinaldi C."/>
            <person name="Ritland K."/>
            <person name="Rouze P."/>
            <person name="Ryaboy D."/>
            <person name="Schmutz J."/>
            <person name="Schrader J."/>
            <person name="Segerman B."/>
            <person name="Shin H."/>
            <person name="Siddiqui A."/>
            <person name="Sterky F."/>
            <person name="Terry A."/>
            <person name="Tsai C.J."/>
            <person name="Uberbacher E."/>
            <person name="Unneberg P."/>
            <person name="Vahala J."/>
            <person name="Wall K."/>
            <person name="Wessler S."/>
            <person name="Yang G."/>
            <person name="Yin T."/>
            <person name="Douglas C."/>
            <person name="Marra M."/>
            <person name="Sandberg G."/>
            <person name="Van de Peer Y."/>
            <person name="Rokhsar D."/>
        </authorList>
    </citation>
    <scope>NUCLEOTIDE SEQUENCE [LARGE SCALE GENOMIC DNA]</scope>
    <source>
        <strain evidence="18">cv. Nisqually</strain>
    </source>
</reference>
<evidence type="ECO:0000256" key="3">
    <source>
        <dbReference type="ARBA" id="ARBA00022441"/>
    </source>
</evidence>
<feature type="region of interest" description="Disordered" evidence="15">
    <location>
        <begin position="560"/>
        <end position="584"/>
    </location>
</feature>
<evidence type="ECO:0000256" key="9">
    <source>
        <dbReference type="ARBA" id="ARBA00023242"/>
    </source>
</evidence>
<keyword evidence="6 13" id="KW-0378">Hydrolase</keyword>
<dbReference type="InterPro" id="IPR011498">
    <property type="entry name" value="Kelch_2"/>
</dbReference>
<dbReference type="InterPro" id="IPR041758">
    <property type="entry name" value="MPP_BSL_C"/>
</dbReference>
<evidence type="ECO:0000256" key="12">
    <source>
        <dbReference type="ARBA" id="ARBA00059628"/>
    </source>
</evidence>
<evidence type="ECO:0000313" key="18">
    <source>
        <dbReference type="Proteomes" id="UP000006729"/>
    </source>
</evidence>
<dbReference type="SUPFAM" id="SSF117281">
    <property type="entry name" value="Kelch motif"/>
    <property type="match status" value="1"/>
</dbReference>
<evidence type="ECO:0000259" key="16">
    <source>
        <dbReference type="PROSITE" id="PS00125"/>
    </source>
</evidence>
<dbReference type="STRING" id="3694.A0A2K1Z187"/>
<feature type="domain" description="Serine/threonine specific protein phosphatases" evidence="16">
    <location>
        <begin position="777"/>
        <end position="782"/>
    </location>
</feature>
<evidence type="ECO:0000256" key="11">
    <source>
        <dbReference type="ARBA" id="ARBA00048336"/>
    </source>
</evidence>
<dbReference type="AlphaFoldDB" id="A0A2K1Z187"/>
<evidence type="ECO:0000256" key="13">
    <source>
        <dbReference type="PIRNR" id="PIRNR036363"/>
    </source>
</evidence>
<dbReference type="Gramene" id="Potri.009G016900.1.v4.1">
    <property type="protein sequence ID" value="Potri.009G016900.1.v4.1"/>
    <property type="gene ID" value="Potri.009G016900.v4.1"/>
</dbReference>
<dbReference type="SUPFAM" id="SSF56300">
    <property type="entry name" value="Metallo-dependent phosphatases"/>
    <property type="match status" value="1"/>
</dbReference>
<dbReference type="SMR" id="A0A2K1Z187"/>
<evidence type="ECO:0000256" key="6">
    <source>
        <dbReference type="ARBA" id="ARBA00022801"/>
    </source>
</evidence>
<dbReference type="InterPro" id="IPR004843">
    <property type="entry name" value="Calcineurin-like_PHP"/>
</dbReference>
<dbReference type="GO" id="GO:0004722">
    <property type="term" value="F:protein serine/threonine phosphatase activity"/>
    <property type="evidence" value="ECO:0007669"/>
    <property type="project" value="UniProtKB-UniRule"/>
</dbReference>
<dbReference type="EMBL" id="CM009298">
    <property type="protein sequence ID" value="PNT19047.1"/>
    <property type="molecule type" value="Genomic_DNA"/>
</dbReference>
<evidence type="ECO:0000256" key="4">
    <source>
        <dbReference type="ARBA" id="ARBA00022723"/>
    </source>
</evidence>
<protein>
    <recommendedName>
        <fullName evidence="13 14">Serine/threonine-protein phosphatase</fullName>
        <ecNumber evidence="13 14">3.1.3.16</ecNumber>
    </recommendedName>
</protein>
<dbReference type="PROSITE" id="PS00125">
    <property type="entry name" value="SER_THR_PHOSPHATASE"/>
    <property type="match status" value="1"/>
</dbReference>
<comment type="function">
    <text evidence="12">Phosphatase involved in elongation process, probably by acting as a regulator of brassinolide signaling.</text>
</comment>
<name>A0A2K1Z187_POPTR</name>
<dbReference type="PANTHER" id="PTHR46422:SF4">
    <property type="entry name" value="SERINE_THREONINE-PROTEIN PHOSPHATASE BSL3"/>
    <property type="match status" value="1"/>
</dbReference>
<dbReference type="PIRSF" id="PIRSF036363">
    <property type="entry name" value="PPP_BSU1"/>
    <property type="match status" value="1"/>
</dbReference>
<dbReference type="CDD" id="cd07419">
    <property type="entry name" value="MPP_Bsu1_C"/>
    <property type="match status" value="1"/>
</dbReference>
<dbReference type="FunFam" id="2.120.10.80:FF:000139">
    <property type="entry name" value="Serine/threonine-protein phosphatase"/>
    <property type="match status" value="1"/>
</dbReference>
<dbReference type="GO" id="GO:0005886">
    <property type="term" value="C:plasma membrane"/>
    <property type="evidence" value="ECO:0007669"/>
    <property type="project" value="UniProtKB-ARBA"/>
</dbReference>
<dbReference type="Pfam" id="PF24681">
    <property type="entry name" value="Kelch_KLHDC2_KLHL20_DRC7"/>
    <property type="match status" value="1"/>
</dbReference>
<dbReference type="Proteomes" id="UP000006729">
    <property type="component" value="Chromosome 9"/>
</dbReference>
<feature type="compositionally biased region" description="Low complexity" evidence="15">
    <location>
        <begin position="43"/>
        <end position="72"/>
    </location>
</feature>
<evidence type="ECO:0000256" key="10">
    <source>
        <dbReference type="ARBA" id="ARBA00047761"/>
    </source>
</evidence>
<evidence type="ECO:0000256" key="5">
    <source>
        <dbReference type="ARBA" id="ARBA00022737"/>
    </source>
</evidence>
<comment type="catalytic activity">
    <reaction evidence="11 13 14">
        <text>O-phospho-L-threonyl-[protein] + H2O = L-threonyl-[protein] + phosphate</text>
        <dbReference type="Rhea" id="RHEA:47004"/>
        <dbReference type="Rhea" id="RHEA-COMP:11060"/>
        <dbReference type="Rhea" id="RHEA-COMP:11605"/>
        <dbReference type="ChEBI" id="CHEBI:15377"/>
        <dbReference type="ChEBI" id="CHEBI:30013"/>
        <dbReference type="ChEBI" id="CHEBI:43474"/>
        <dbReference type="ChEBI" id="CHEBI:61977"/>
        <dbReference type="EC" id="3.1.3.16"/>
    </reaction>
</comment>
<dbReference type="FunFam" id="3.60.21.10:FF:000008">
    <property type="entry name" value="Serine/threonine-protein phosphatase"/>
    <property type="match status" value="1"/>
</dbReference>
<dbReference type="GO" id="GO:0009742">
    <property type="term" value="P:brassinosteroid mediated signaling pathway"/>
    <property type="evidence" value="ECO:0007669"/>
    <property type="project" value="InterPro"/>
</dbReference>
<comment type="subcellular location">
    <subcellularLocation>
        <location evidence="1 13">Nucleus</location>
    </subcellularLocation>
</comment>
<dbReference type="Gene3D" id="3.60.21.10">
    <property type="match status" value="1"/>
</dbReference>
<dbReference type="OrthoDB" id="309851at2759"/>
<dbReference type="InParanoid" id="A0A2K1Z187"/>
<dbReference type="InterPro" id="IPR029052">
    <property type="entry name" value="Metallo-depent_PP-like"/>
</dbReference>
<dbReference type="Pfam" id="PF00149">
    <property type="entry name" value="Metallophos"/>
    <property type="match status" value="1"/>
</dbReference>
<dbReference type="Pfam" id="PF07646">
    <property type="entry name" value="Kelch_2"/>
    <property type="match status" value="1"/>
</dbReference>
<dbReference type="FunFam" id="2.120.10.80:FF:000042">
    <property type="entry name" value="Serine/threonine-protein phosphatase"/>
    <property type="match status" value="1"/>
</dbReference>
<proteinExistence type="inferred from homology"/>
<dbReference type="GO" id="GO:0046872">
    <property type="term" value="F:metal ion binding"/>
    <property type="evidence" value="ECO:0007669"/>
    <property type="project" value="UniProtKB-UniRule"/>
</dbReference>
<keyword evidence="9 13" id="KW-0539">Nucleus</keyword>
<gene>
    <name evidence="17" type="ORF">POPTR_009G016900</name>
</gene>
<keyword evidence="5" id="KW-0677">Repeat</keyword>
<dbReference type="FunCoup" id="A0A2K1Z187">
    <property type="interactions" value="1026"/>
</dbReference>
<organism evidence="17 18">
    <name type="scientific">Populus trichocarpa</name>
    <name type="common">Western balsam poplar</name>
    <name type="synonym">Populus balsamifera subsp. trichocarpa</name>
    <dbReference type="NCBI Taxonomy" id="3694"/>
    <lineage>
        <taxon>Eukaryota</taxon>
        <taxon>Viridiplantae</taxon>
        <taxon>Streptophyta</taxon>
        <taxon>Embryophyta</taxon>
        <taxon>Tracheophyta</taxon>
        <taxon>Spermatophyta</taxon>
        <taxon>Magnoliopsida</taxon>
        <taxon>eudicotyledons</taxon>
        <taxon>Gunneridae</taxon>
        <taxon>Pentapetalae</taxon>
        <taxon>rosids</taxon>
        <taxon>fabids</taxon>
        <taxon>Malpighiales</taxon>
        <taxon>Salicaceae</taxon>
        <taxon>Saliceae</taxon>
        <taxon>Populus</taxon>
    </lineage>
</organism>
<sequence>MDVEASLGATDHDPAVQDGTSSPTEMDGEQIGEQSPQLAGSQAASTAEVTGSSTTTTAPQQVVQAQQQSPVVGPRHAPTYSVVNAIIEKKEDGPGPRCGHTLTAVIAVGEEGTPGYIGPRLILFGGATALEGNSASTGTPSSAGSAGIRLAGATADVHCYDVLTNKWSRITPFGEPPTPRAAHVATAVGTMVVIQGGIGPAGLSAEDLHVLDLTQQRPRWHRVVVQGPGPGPRYGHVMALVGQRYLMAIGGNDGKRPLSDVWALDTAAKPYEWRKLEPEGEGPPPCMYATASARSDGLLLLCGGRDANSVPLASAYGLAKHRDGRWEWAIAPGVSPSPRYQHAAVFVNARLHVSGGALGGGRMVEDSSSVAVLDTAAGVWCDTKSVVTSPRTGRYSADAAGGDAAVELTRRCRHAAAAVSDLIFIYGGLRGGVLLDDLLVAEDLAAAETTSAASHAAAVAAASNVQAGRVPGRYGFVDERNRQTMPEAAPDGSVVLGSPVAPPVNGDMYTDISTENAMLPGPRRTNKGVEYLVEASAAEAEAISATLAAAKARQVNGEVELPDRDRGAEATPSGKQISTLIKPDSAGSNNIVPAGVRLHHRAVVVAAETGGALGGMVRQLSIDQFENEGRRVSYGTPESATAARKLLDRQMSINSVPKKVVVHLLKPRGWKPPVRRQFFLDCNEIADLCDSAERIFSSEPSVLQLKAPIKIFGDLHGQFGDLMRLFDEYGSPSTAGDIAYIDYLFLGDYVDRGQHSLETITLLLALKVEYPNNVHLIRGNHEAADINALFGFRIECIERMGERDGIWVWHRINRLFNWLPLAALIEKKIICMHGGIGRSINHVEQIESLQRPITMEAGSIVLMDLLWSDPTENDSVEGLRPNARGPGLVTFGPDRVMEFCNNNDLQLIVRAHECVMDGFERFAQGHLITLFSATNYCGTANNAGAILVLGRDLVVVPKLIHPLPPAISSPEASPERHIEDTWMQELNANRPPTPTRGRPQVITNDRGSLAWI</sequence>
<evidence type="ECO:0000313" key="17">
    <source>
        <dbReference type="EMBL" id="PNT19047.1"/>
    </source>
</evidence>
<dbReference type="InterPro" id="IPR015915">
    <property type="entry name" value="Kelch-typ_b-propeller"/>
</dbReference>
<feature type="region of interest" description="Disordered" evidence="15">
    <location>
        <begin position="1"/>
        <end position="76"/>
    </location>
</feature>
<dbReference type="PANTHER" id="PTHR46422">
    <property type="entry name" value="SERINE/THREONINE-PROTEIN PHOSPHATASE BSL3"/>
    <property type="match status" value="1"/>
</dbReference>